<dbReference type="Proteomes" id="UP001238163">
    <property type="component" value="Unassembled WGS sequence"/>
</dbReference>
<keyword evidence="3" id="KW-1185">Reference proteome</keyword>
<name>A0AAE4AN44_9BACT</name>
<organism evidence="2 3">
    <name type="scientific">Oligosphaera ethanolica</name>
    <dbReference type="NCBI Taxonomy" id="760260"/>
    <lineage>
        <taxon>Bacteria</taxon>
        <taxon>Pseudomonadati</taxon>
        <taxon>Lentisphaerota</taxon>
        <taxon>Oligosphaeria</taxon>
        <taxon>Oligosphaerales</taxon>
        <taxon>Oligosphaeraceae</taxon>
        <taxon>Oligosphaera</taxon>
    </lineage>
</organism>
<comment type="caution">
    <text evidence="2">The sequence shown here is derived from an EMBL/GenBank/DDBJ whole genome shotgun (WGS) entry which is preliminary data.</text>
</comment>
<keyword evidence="1" id="KW-0732">Signal</keyword>
<reference evidence="2" key="1">
    <citation type="submission" date="2023-07" db="EMBL/GenBank/DDBJ databases">
        <title>Genomic Encyclopedia of Type Strains, Phase IV (KMG-IV): sequencing the most valuable type-strain genomes for metagenomic binning, comparative biology and taxonomic classification.</title>
        <authorList>
            <person name="Goeker M."/>
        </authorList>
    </citation>
    <scope>NUCLEOTIDE SEQUENCE</scope>
    <source>
        <strain evidence="2">DSM 24202</strain>
    </source>
</reference>
<evidence type="ECO:0000313" key="3">
    <source>
        <dbReference type="Proteomes" id="UP001238163"/>
    </source>
</evidence>
<dbReference type="EMBL" id="JAUSVL010000001">
    <property type="protein sequence ID" value="MDQ0289944.1"/>
    <property type="molecule type" value="Genomic_DNA"/>
</dbReference>
<sequence length="232" mass="25483">MHSAKIPSTLIFLAVLSLSISSAFAQVNKYRWLQTHQWSGSGNMETEFFSLYGNKSRVAFTPTGPGPFTILFIDTQHGTQQTVADQAEGFVINGRVNINGSTNAGYFIIRAPRNSWTVSIEQRLDPIDEWRFRQDQKKPIKVSKLGTWSGDSGQADISVTVPDGHWRLRFEQFQAGALAVTVTNQAGTQVVSTSTSLGGEHSAWIHGAGTFTISVLAVQTPWVINADKLLLE</sequence>
<feature type="chain" id="PRO_5042040030" evidence="1">
    <location>
        <begin position="26"/>
        <end position="232"/>
    </location>
</feature>
<dbReference type="AlphaFoldDB" id="A0AAE4AN44"/>
<feature type="signal peptide" evidence="1">
    <location>
        <begin position="1"/>
        <end position="25"/>
    </location>
</feature>
<gene>
    <name evidence="2" type="ORF">J3R75_002051</name>
</gene>
<accession>A0AAE4AN44</accession>
<evidence type="ECO:0000313" key="2">
    <source>
        <dbReference type="EMBL" id="MDQ0289944.1"/>
    </source>
</evidence>
<evidence type="ECO:0000256" key="1">
    <source>
        <dbReference type="SAM" id="SignalP"/>
    </source>
</evidence>
<protein>
    <submittedName>
        <fullName evidence="2">Uncharacterized protein</fullName>
    </submittedName>
</protein>
<dbReference type="RefSeq" id="WP_307261380.1">
    <property type="nucleotide sequence ID" value="NZ_JAUSVL010000001.1"/>
</dbReference>
<proteinExistence type="predicted"/>